<evidence type="ECO:0000256" key="11">
    <source>
        <dbReference type="ARBA" id="ARBA00022982"/>
    </source>
</evidence>
<comment type="catalytic activity">
    <reaction evidence="18">
        <text>a ubiquinone + NADH + 5 H(+)(in) = a ubiquinol + NAD(+) + 4 H(+)(out)</text>
        <dbReference type="Rhea" id="RHEA:29091"/>
        <dbReference type="Rhea" id="RHEA-COMP:9565"/>
        <dbReference type="Rhea" id="RHEA-COMP:9566"/>
        <dbReference type="ChEBI" id="CHEBI:15378"/>
        <dbReference type="ChEBI" id="CHEBI:16389"/>
        <dbReference type="ChEBI" id="CHEBI:17976"/>
        <dbReference type="ChEBI" id="CHEBI:57540"/>
        <dbReference type="ChEBI" id="CHEBI:57945"/>
        <dbReference type="EC" id="7.1.1.2"/>
    </reaction>
</comment>
<keyword evidence="16 19" id="KW-0472">Membrane</keyword>
<dbReference type="PANTHER" id="PTHR46552">
    <property type="entry name" value="NADH-UBIQUINONE OXIDOREDUCTASE CHAIN 2"/>
    <property type="match status" value="1"/>
</dbReference>
<keyword evidence="6" id="KW-0813">Transport</keyword>
<dbReference type="AlphaFoldDB" id="A0A343BSW6"/>
<feature type="domain" description="NADH:quinone oxidoreductase/Mrp antiporter transmembrane" evidence="20">
    <location>
        <begin position="24"/>
        <end position="273"/>
    </location>
</feature>
<gene>
    <name evidence="21" type="primary">ND2</name>
</gene>
<evidence type="ECO:0000256" key="9">
    <source>
        <dbReference type="ARBA" id="ARBA00022792"/>
    </source>
</evidence>
<evidence type="ECO:0000256" key="1">
    <source>
        <dbReference type="ARBA" id="ARBA00003257"/>
    </source>
</evidence>
<keyword evidence="12 19" id="KW-1133">Transmembrane helix</keyword>
<evidence type="ECO:0000256" key="14">
    <source>
        <dbReference type="ARBA" id="ARBA00023075"/>
    </source>
</evidence>
<keyword evidence="15 21" id="KW-0496">Mitochondrion</keyword>
<dbReference type="GO" id="GO:0006120">
    <property type="term" value="P:mitochondrial electron transport, NADH to ubiquinone"/>
    <property type="evidence" value="ECO:0007669"/>
    <property type="project" value="TreeGrafter"/>
</dbReference>
<evidence type="ECO:0000256" key="17">
    <source>
        <dbReference type="ARBA" id="ARBA00031028"/>
    </source>
</evidence>
<keyword evidence="7" id="KW-0679">Respiratory chain</keyword>
<feature type="transmembrane region" description="Helical" evidence="19">
    <location>
        <begin position="229"/>
        <end position="251"/>
    </location>
</feature>
<dbReference type="RefSeq" id="YP_009442059.1">
    <property type="nucleotide sequence ID" value="NC_036298.1"/>
</dbReference>
<name>A0A343BSW6_9HEMI</name>
<evidence type="ECO:0000256" key="7">
    <source>
        <dbReference type="ARBA" id="ARBA00022660"/>
    </source>
</evidence>
<evidence type="ECO:0000256" key="4">
    <source>
        <dbReference type="ARBA" id="ARBA00012944"/>
    </source>
</evidence>
<evidence type="ECO:0000256" key="13">
    <source>
        <dbReference type="ARBA" id="ARBA00023027"/>
    </source>
</evidence>
<organism evidence="21">
    <name type="scientific">Japananus hyalinus</name>
    <dbReference type="NCBI Taxonomy" id="1256066"/>
    <lineage>
        <taxon>Eukaryota</taxon>
        <taxon>Metazoa</taxon>
        <taxon>Ecdysozoa</taxon>
        <taxon>Arthropoda</taxon>
        <taxon>Hexapoda</taxon>
        <taxon>Insecta</taxon>
        <taxon>Pterygota</taxon>
        <taxon>Neoptera</taxon>
        <taxon>Paraneoptera</taxon>
        <taxon>Hemiptera</taxon>
        <taxon>Auchenorrhyncha</taxon>
        <taxon>Membracoidea</taxon>
        <taxon>Cicadellidae</taxon>
        <taxon>Deltocephalinae</taxon>
        <taxon>Japananus</taxon>
    </lineage>
</organism>
<keyword evidence="9" id="KW-0999">Mitochondrion inner membrane</keyword>
<feature type="transmembrane region" description="Helical" evidence="19">
    <location>
        <begin position="263"/>
        <end position="283"/>
    </location>
</feature>
<feature type="transmembrane region" description="Helical" evidence="19">
    <location>
        <begin position="59"/>
        <end position="81"/>
    </location>
</feature>
<keyword evidence="8 19" id="KW-0812">Transmembrane</keyword>
<dbReference type="PANTHER" id="PTHR46552:SF1">
    <property type="entry name" value="NADH-UBIQUINONE OXIDOREDUCTASE CHAIN 2"/>
    <property type="match status" value="1"/>
</dbReference>
<dbReference type="Pfam" id="PF00361">
    <property type="entry name" value="Proton_antipo_M"/>
    <property type="match status" value="1"/>
</dbReference>
<keyword evidence="14" id="KW-0830">Ubiquinone</keyword>
<keyword evidence="13" id="KW-0520">NAD</keyword>
<accession>A0A343BSW6</accession>
<protein>
    <recommendedName>
        <fullName evidence="5">NADH-ubiquinone oxidoreductase chain 2</fullName>
        <ecNumber evidence="4">7.1.1.2</ecNumber>
    </recommendedName>
    <alternativeName>
        <fullName evidence="17">NADH dehydrogenase subunit 2</fullName>
    </alternativeName>
</protein>
<comment type="subcellular location">
    <subcellularLocation>
        <location evidence="2">Mitochondrion inner membrane</location>
        <topology evidence="2">Multi-pass membrane protein</topology>
    </subcellularLocation>
</comment>
<dbReference type="InterPro" id="IPR001750">
    <property type="entry name" value="ND/Mrp_TM"/>
</dbReference>
<evidence type="ECO:0000256" key="16">
    <source>
        <dbReference type="ARBA" id="ARBA00023136"/>
    </source>
</evidence>
<evidence type="ECO:0000256" key="15">
    <source>
        <dbReference type="ARBA" id="ARBA00023128"/>
    </source>
</evidence>
<dbReference type="EC" id="7.1.1.2" evidence="4"/>
<dbReference type="GO" id="GO:0005743">
    <property type="term" value="C:mitochondrial inner membrane"/>
    <property type="evidence" value="ECO:0007669"/>
    <property type="project" value="UniProtKB-SubCell"/>
</dbReference>
<feature type="transmembrane region" description="Helical" evidence="19">
    <location>
        <begin position="140"/>
        <end position="158"/>
    </location>
</feature>
<proteinExistence type="inferred from homology"/>
<dbReference type="GeneID" id="34948534"/>
<feature type="transmembrane region" description="Helical" evidence="19">
    <location>
        <begin position="187"/>
        <end position="208"/>
    </location>
</feature>
<evidence type="ECO:0000256" key="12">
    <source>
        <dbReference type="ARBA" id="ARBA00022989"/>
    </source>
</evidence>
<keyword evidence="11" id="KW-0249">Electron transport</keyword>
<dbReference type="EMBL" id="KY129954">
    <property type="protein sequence ID" value="ARA90987.1"/>
    <property type="molecule type" value="Genomic_DNA"/>
</dbReference>
<evidence type="ECO:0000313" key="21">
    <source>
        <dbReference type="EMBL" id="ARA90987.1"/>
    </source>
</evidence>
<evidence type="ECO:0000256" key="19">
    <source>
        <dbReference type="SAM" id="Phobius"/>
    </source>
</evidence>
<evidence type="ECO:0000256" key="10">
    <source>
        <dbReference type="ARBA" id="ARBA00022967"/>
    </source>
</evidence>
<evidence type="ECO:0000256" key="3">
    <source>
        <dbReference type="ARBA" id="ARBA00007012"/>
    </source>
</evidence>
<evidence type="ECO:0000256" key="5">
    <source>
        <dbReference type="ARBA" id="ARBA00021008"/>
    </source>
</evidence>
<evidence type="ECO:0000259" key="20">
    <source>
        <dbReference type="Pfam" id="PF00361"/>
    </source>
</evidence>
<evidence type="ECO:0000256" key="2">
    <source>
        <dbReference type="ARBA" id="ARBA00004448"/>
    </source>
</evidence>
<geneLocation type="mitochondrion" evidence="21"/>
<feature type="transmembrane region" description="Helical" evidence="19">
    <location>
        <begin position="102"/>
        <end position="125"/>
    </location>
</feature>
<feature type="transmembrane region" description="Helical" evidence="19">
    <location>
        <begin position="12"/>
        <end position="39"/>
    </location>
</feature>
<sequence>MYFNSTKLMLANTMMIGVIMTICSNNWMSMWMGLEISLISFIPLMQNNLNSSSESMIKYFIMQSVSSTMFLFSVTIMLIGVNMMEEFMLSLSMLIKLGSTPFHNWIIMTIENLSMMTMLNMLTILKIPPLMIMYQIESDWILIPIMLGMIISPIQCLNQSSIRKTLGFSSIFNISLTLLIIDKMLTMLMFMLIYSLNMILLTMVFNSLKIKYFNQIMLNESSNWNKINVWINLLSMGGFPPLMGFMNKILVLQNLLMNSQLTIMFIMLLSSMLVLMFYTRMAFSVIMMNSLFKKWMTINNSKYLYFQMTLNFTMTGMIMVISMIN</sequence>
<evidence type="ECO:0000256" key="6">
    <source>
        <dbReference type="ARBA" id="ARBA00022448"/>
    </source>
</evidence>
<feature type="transmembrane region" description="Helical" evidence="19">
    <location>
        <begin position="165"/>
        <end position="181"/>
    </location>
</feature>
<feature type="transmembrane region" description="Helical" evidence="19">
    <location>
        <begin position="304"/>
        <end position="324"/>
    </location>
</feature>
<evidence type="ECO:0000256" key="18">
    <source>
        <dbReference type="ARBA" id="ARBA00049551"/>
    </source>
</evidence>
<comment type="similarity">
    <text evidence="3">Belongs to the complex I subunit 2 family.</text>
</comment>
<evidence type="ECO:0000256" key="8">
    <source>
        <dbReference type="ARBA" id="ARBA00022692"/>
    </source>
</evidence>
<comment type="function">
    <text evidence="1">Core subunit of the mitochondrial membrane respiratory chain NADH dehydrogenase (Complex I) that is believed to belong to the minimal assembly required for catalysis. Complex I functions in the transfer of electrons from NADH to the respiratory chain. The immediate electron acceptor for the enzyme is believed to be ubiquinone.</text>
</comment>
<dbReference type="CTD" id="4536"/>
<dbReference type="GO" id="GO:0008137">
    <property type="term" value="F:NADH dehydrogenase (ubiquinone) activity"/>
    <property type="evidence" value="ECO:0007669"/>
    <property type="project" value="UniProtKB-EC"/>
</dbReference>
<keyword evidence="10" id="KW-1278">Translocase</keyword>
<reference evidence="21" key="1">
    <citation type="journal article" date="2017" name="Sci. Rep.">
        <title>Characterization of the complete mitochondrial genomes of Maiestas dorsalis and Japananus hyalinus (Hemiptera: Cicadellidae) and comparison with other Membracoidea.</title>
        <authorList>
            <person name="Du Y."/>
            <person name="Zhang C."/>
            <person name="Dietrich C.H."/>
            <person name="Zhang Y."/>
            <person name="Dai W."/>
        </authorList>
    </citation>
    <scope>NUCLEOTIDE SEQUENCE</scope>
</reference>
<dbReference type="InterPro" id="IPR050175">
    <property type="entry name" value="Complex_I_Subunit_2"/>
</dbReference>